<feature type="transmembrane region" description="Helical" evidence="1">
    <location>
        <begin position="21"/>
        <end position="40"/>
    </location>
</feature>
<evidence type="ECO:0000313" key="3">
    <source>
        <dbReference type="Proteomes" id="UP001156666"/>
    </source>
</evidence>
<dbReference type="RefSeq" id="WP_284284589.1">
    <property type="nucleotide sequence ID" value="NZ_BSOH01000025.1"/>
</dbReference>
<keyword evidence="3" id="KW-1185">Reference proteome</keyword>
<comment type="caution">
    <text evidence="2">The sequence shown here is derived from an EMBL/GenBank/DDBJ whole genome shotgun (WGS) entry which is preliminary data.</text>
</comment>
<accession>A0AA37WHV3</accession>
<name>A0AA37WHV3_9BACT</name>
<keyword evidence="1" id="KW-0812">Transmembrane</keyword>
<sequence>MMKFFRKIRQKFFSENKFSKYLLYALGEILLVVIGILIAIQVSNSNQVRIEQNTMNSYYTELYTTLEADIKEQNESIDQLNALANDLMRCLEIINAKKEDHIDEFKAKIGSLNTAYANDYSMELFDEFMNKGYLSKIEDPQLKRHFESVKIGLIRGKNWDEVLDSDYVNNVSPFIQQNLNYGDFNLPSWLFNENDRPKGGPKVDYSKLFHNLKVWNAIYGRLIYLKSTIKMNNGMLKALVELRTALSEIS</sequence>
<reference evidence="2" key="1">
    <citation type="journal article" date="2014" name="Int. J. Syst. Evol. Microbiol.">
        <title>Complete genome sequence of Corynebacterium casei LMG S-19264T (=DSM 44701T), isolated from a smear-ripened cheese.</title>
        <authorList>
            <consortium name="US DOE Joint Genome Institute (JGI-PGF)"/>
            <person name="Walter F."/>
            <person name="Albersmeier A."/>
            <person name="Kalinowski J."/>
            <person name="Ruckert C."/>
        </authorList>
    </citation>
    <scope>NUCLEOTIDE SEQUENCE</scope>
    <source>
        <strain evidence="2">NBRC 108769</strain>
    </source>
</reference>
<proteinExistence type="predicted"/>
<gene>
    <name evidence="2" type="ORF">GCM10007940_36810</name>
</gene>
<keyword evidence="1" id="KW-0472">Membrane</keyword>
<protein>
    <submittedName>
        <fullName evidence="2">Uncharacterized protein</fullName>
    </submittedName>
</protein>
<dbReference type="AlphaFoldDB" id="A0AA37WHV3"/>
<dbReference type="EMBL" id="BSOH01000025">
    <property type="protein sequence ID" value="GLR19065.1"/>
    <property type="molecule type" value="Genomic_DNA"/>
</dbReference>
<evidence type="ECO:0000313" key="2">
    <source>
        <dbReference type="EMBL" id="GLR19065.1"/>
    </source>
</evidence>
<organism evidence="2 3">
    <name type="scientific">Portibacter lacus</name>
    <dbReference type="NCBI Taxonomy" id="1099794"/>
    <lineage>
        <taxon>Bacteria</taxon>
        <taxon>Pseudomonadati</taxon>
        <taxon>Bacteroidota</taxon>
        <taxon>Saprospiria</taxon>
        <taxon>Saprospirales</taxon>
        <taxon>Haliscomenobacteraceae</taxon>
        <taxon>Portibacter</taxon>
    </lineage>
</organism>
<dbReference type="Proteomes" id="UP001156666">
    <property type="component" value="Unassembled WGS sequence"/>
</dbReference>
<reference evidence="2" key="2">
    <citation type="submission" date="2023-01" db="EMBL/GenBank/DDBJ databases">
        <title>Draft genome sequence of Portibacter lacus strain NBRC 108769.</title>
        <authorList>
            <person name="Sun Q."/>
            <person name="Mori K."/>
        </authorList>
    </citation>
    <scope>NUCLEOTIDE SEQUENCE</scope>
    <source>
        <strain evidence="2">NBRC 108769</strain>
    </source>
</reference>
<evidence type="ECO:0000256" key="1">
    <source>
        <dbReference type="SAM" id="Phobius"/>
    </source>
</evidence>
<keyword evidence="1" id="KW-1133">Transmembrane helix</keyword>